<dbReference type="PROSITE" id="PS00498">
    <property type="entry name" value="TYROSINASE_2"/>
    <property type="match status" value="1"/>
</dbReference>
<dbReference type="AlphaFoldDB" id="A0AAN6SW40"/>
<feature type="chain" id="PRO_5043049809" description="Tyrosinase copper-binding domain-containing protein" evidence="3">
    <location>
        <begin position="21"/>
        <end position="355"/>
    </location>
</feature>
<evidence type="ECO:0000259" key="5">
    <source>
        <dbReference type="PROSITE" id="PS00498"/>
    </source>
</evidence>
<dbReference type="SUPFAM" id="SSF48056">
    <property type="entry name" value="Di-copper centre-containing domain"/>
    <property type="match status" value="1"/>
</dbReference>
<evidence type="ECO:0000313" key="6">
    <source>
        <dbReference type="EMBL" id="KAK4044405.1"/>
    </source>
</evidence>
<dbReference type="PANTHER" id="PTHR11474:SF125">
    <property type="entry name" value="N-ACETYL-6-HYDROXYTRYPTOPHAN OXIDASE IVOB-RELATED"/>
    <property type="match status" value="1"/>
</dbReference>
<dbReference type="PRINTS" id="PR00092">
    <property type="entry name" value="TYROSINASE"/>
</dbReference>
<evidence type="ECO:0000313" key="7">
    <source>
        <dbReference type="Proteomes" id="UP001303115"/>
    </source>
</evidence>
<protein>
    <recommendedName>
        <fullName evidence="4 5">Tyrosinase copper-binding domain-containing protein</fullName>
    </recommendedName>
</protein>
<comment type="caution">
    <text evidence="6">The sequence shown here is derived from an EMBL/GenBank/DDBJ whole genome shotgun (WGS) entry which is preliminary data.</text>
</comment>
<dbReference type="GO" id="GO:0016491">
    <property type="term" value="F:oxidoreductase activity"/>
    <property type="evidence" value="ECO:0007669"/>
    <property type="project" value="UniProtKB-KW"/>
</dbReference>
<dbReference type="PANTHER" id="PTHR11474">
    <property type="entry name" value="TYROSINASE FAMILY MEMBER"/>
    <property type="match status" value="1"/>
</dbReference>
<feature type="signal peptide" evidence="3">
    <location>
        <begin position="1"/>
        <end position="20"/>
    </location>
</feature>
<dbReference type="Gene3D" id="1.10.1280.10">
    <property type="entry name" value="Di-copper center containing domain from catechol oxidase"/>
    <property type="match status" value="1"/>
</dbReference>
<sequence length="355" mass="39263">MQIIQKTWALAALLSVLVSARPHQQQTPIVRREWRTLSKHEKSSYLCAVKCIMRKPALTPPFDNSGVISRYDDLVYTHIQQTFSIHYTGHFLAWHRYYLAVYERMLRDECGYKGAQPYWDWTLDTPADKWASSPVFDPVTGFGGNGEFVESDPANPFPPVPGRTGGGCVKDGPFAGVSDVVHLGPQDSVTYNPQCLKRDFSPYFAGRYLAMNQTQLTLAAPDFGSFDRVVEGGPSFDASGIHGGGHYGVGGTYGQIGDLYTSPADPIFYLHHANLDRVWWSWQKLNLEARLTDISGPILLMDYDNLKGGNVTLDFPLSVGVSAVNVTIGDVMNIAGCGQNGALCYEYDKVYTLQG</sequence>
<evidence type="ECO:0000256" key="1">
    <source>
        <dbReference type="ARBA" id="ARBA00022723"/>
    </source>
</evidence>
<keyword evidence="3" id="KW-0732">Signal</keyword>
<feature type="domain" description="Tyrosinase copper-binding" evidence="4">
    <location>
        <begin position="86"/>
        <end position="103"/>
    </location>
</feature>
<gene>
    <name evidence="6" type="ORF">C8A01DRAFT_12167</name>
</gene>
<feature type="domain" description="Tyrosinase copper-binding" evidence="5">
    <location>
        <begin position="265"/>
        <end position="276"/>
    </location>
</feature>
<evidence type="ECO:0000256" key="3">
    <source>
        <dbReference type="SAM" id="SignalP"/>
    </source>
</evidence>
<reference evidence="7" key="1">
    <citation type="journal article" date="2023" name="Mol. Phylogenet. Evol.">
        <title>Genome-scale phylogeny and comparative genomics of the fungal order Sordariales.</title>
        <authorList>
            <person name="Hensen N."/>
            <person name="Bonometti L."/>
            <person name="Westerberg I."/>
            <person name="Brannstrom I.O."/>
            <person name="Guillou S."/>
            <person name="Cros-Aarteil S."/>
            <person name="Calhoun S."/>
            <person name="Haridas S."/>
            <person name="Kuo A."/>
            <person name="Mondo S."/>
            <person name="Pangilinan J."/>
            <person name="Riley R."/>
            <person name="LaButti K."/>
            <person name="Andreopoulos B."/>
            <person name="Lipzen A."/>
            <person name="Chen C."/>
            <person name="Yan M."/>
            <person name="Daum C."/>
            <person name="Ng V."/>
            <person name="Clum A."/>
            <person name="Steindorff A."/>
            <person name="Ohm R.A."/>
            <person name="Martin F."/>
            <person name="Silar P."/>
            <person name="Natvig D.O."/>
            <person name="Lalanne C."/>
            <person name="Gautier V."/>
            <person name="Ament-Velasquez S.L."/>
            <person name="Kruys A."/>
            <person name="Hutchinson M.I."/>
            <person name="Powell A.J."/>
            <person name="Barry K."/>
            <person name="Miller A.N."/>
            <person name="Grigoriev I.V."/>
            <person name="Debuchy R."/>
            <person name="Gladieux P."/>
            <person name="Hiltunen Thoren M."/>
            <person name="Johannesson H."/>
        </authorList>
    </citation>
    <scope>NUCLEOTIDE SEQUENCE [LARGE SCALE GENOMIC DNA]</scope>
    <source>
        <strain evidence="7">CBS 284.82</strain>
    </source>
</reference>
<dbReference type="InterPro" id="IPR050316">
    <property type="entry name" value="Tyrosinase/Hemocyanin"/>
</dbReference>
<dbReference type="InterPro" id="IPR002227">
    <property type="entry name" value="Tyrosinase_Cu-bd"/>
</dbReference>
<dbReference type="Proteomes" id="UP001303115">
    <property type="component" value="Unassembled WGS sequence"/>
</dbReference>
<dbReference type="GO" id="GO:0046872">
    <property type="term" value="F:metal ion binding"/>
    <property type="evidence" value="ECO:0007669"/>
    <property type="project" value="UniProtKB-KW"/>
</dbReference>
<dbReference type="Pfam" id="PF00264">
    <property type="entry name" value="Tyrosinase"/>
    <property type="match status" value="1"/>
</dbReference>
<evidence type="ECO:0000256" key="2">
    <source>
        <dbReference type="ARBA" id="ARBA00023002"/>
    </source>
</evidence>
<organism evidence="6 7">
    <name type="scientific">Parachaetomium inaequale</name>
    <dbReference type="NCBI Taxonomy" id="2588326"/>
    <lineage>
        <taxon>Eukaryota</taxon>
        <taxon>Fungi</taxon>
        <taxon>Dikarya</taxon>
        <taxon>Ascomycota</taxon>
        <taxon>Pezizomycotina</taxon>
        <taxon>Sordariomycetes</taxon>
        <taxon>Sordariomycetidae</taxon>
        <taxon>Sordariales</taxon>
        <taxon>Chaetomiaceae</taxon>
        <taxon>Parachaetomium</taxon>
    </lineage>
</organism>
<keyword evidence="1" id="KW-0479">Metal-binding</keyword>
<accession>A0AAN6SW40</accession>
<proteinExistence type="predicted"/>
<keyword evidence="7" id="KW-1185">Reference proteome</keyword>
<name>A0AAN6SW40_9PEZI</name>
<evidence type="ECO:0000259" key="4">
    <source>
        <dbReference type="PROSITE" id="PS00497"/>
    </source>
</evidence>
<dbReference type="EMBL" id="MU854319">
    <property type="protein sequence ID" value="KAK4044405.1"/>
    <property type="molecule type" value="Genomic_DNA"/>
</dbReference>
<keyword evidence="2" id="KW-0560">Oxidoreductase</keyword>
<dbReference type="PROSITE" id="PS00497">
    <property type="entry name" value="TYROSINASE_1"/>
    <property type="match status" value="1"/>
</dbReference>
<dbReference type="InterPro" id="IPR008922">
    <property type="entry name" value="Di-copper_centre_dom_sf"/>
</dbReference>